<evidence type="ECO:0000256" key="1">
    <source>
        <dbReference type="SAM" id="MobiDB-lite"/>
    </source>
</evidence>
<proteinExistence type="predicted"/>
<dbReference type="Proteomes" id="UP001321580">
    <property type="component" value="Unassembled WGS sequence"/>
</dbReference>
<comment type="caution">
    <text evidence="5">The sequence shown here is derived from an EMBL/GenBank/DDBJ whole genome shotgun (WGS) entry which is preliminary data.</text>
</comment>
<feature type="compositionally biased region" description="Polar residues" evidence="1">
    <location>
        <begin position="145"/>
        <end position="156"/>
    </location>
</feature>
<evidence type="ECO:0000259" key="3">
    <source>
        <dbReference type="PROSITE" id="PS50853"/>
    </source>
</evidence>
<dbReference type="PANTHER" id="PTHR34720:SF9">
    <property type="entry name" value="BLR4714 PROTEIN"/>
    <property type="match status" value="1"/>
</dbReference>
<sequence length="1537" mass="154561">MDYQNAIQRWIGVGEALPRTHATGNAHRTTQRILAALLATLMIAVAGPVAAQATTVSITGANRPSFSRIGQPVTFNVQLSTGNTEISDLVFTSGSPTGMSAVSCPSMPADLGDIRNCTFTYTTTANDMALGKVTALGRWRATRPTGASRSGTTNTFELPFAPAREPDPVQIGIATAGDSQATLNFTPGFDGGQPIDSYTVTSSPQGIIATSNGSPVTITGLTNGTAYTFTVTATSIAGTGTPSAASNSVTPKAAQTIAFANPGPQNFGTAPTLTATASSNLPVTFTSGTTGVCTITSGGLLTFSAADTCTINANQAGNAAFNAAAQVSQSFVVNAVVPGAPTIGTAIAGDTQATVGFTPPASNGGATITHYTVTSNPGGLTASGMSAPITVTGLTNGVAYTFTVTADNSAGTGAASAASNSVTPDVPPAITSVAVPANSLYGPGQNLDFTVSWDHAVTITGTPRIALTIGATTVYATYLSSPNQTTTLFRYTVQAGQSDADGITVGALTLNGGTVRSGGMDASLTLNSVGSTSGVLVGVINQAPVNRVPGAQTIVQDVALFLSGPNAISISDADAGGATVRVTLTASNGLITLASTTGLVFMVGSGFSDGTVSFDGRIADINGALNGLLFTPTVGYTGQASLQITSNDLGNTGAGGTKTDTDTLDITVTSPDTTAPTVTSIDRVDASPTHAATLRFLVTFSEPVAGVDVADFTVRTTGTASGLVASIVPSDAQHFTVTVSSVAGDGTLALDLNSIGTAITDTAGNLATGFDAGQAYAIDNAAPSVLSVTVPAAGQYIAGQALTFALVFNEPVFVTGTPNLPLTLDAGVTRQANYVSGSGSNVLVFAYTVAPGDQDLDGIVVGTAFAPNGGTLADALGTAAATALGTIGDTSGVQVGLLPQTITGLAANPVAPAYVSGGTFNVGATGGASGLPVVFASTTPSVCSVSGSTVTMLAAGNCSLTANQAGNANYSAATQVALDVSIGAGAQAITTFAANPAAPVYSPNGTFALSATGGASGNAVVFASTSPAVCTVVGSTVTMLAAGACSLTADQAGNANYTAAPQVALQVAIGRATPTLGWVGDLNRTLGETTFDLSNPTSQSNGTFTFTSSAPSVATVSGRTVTLVGAGVTTLVATQAATGNYASASVSVVLTVTDRPDPTRDPSVVGGLQAQVDASVRFAMAQQSNIQDRLRQQRFGGANRSVNGVNVSLANASGAALTVAAEEVASLDDTRLPNGVGVWTAGTITTGQREPDARSNAFDFSSDGVTVGADWRVNEQWLLGVAGGWGWNSTDLDDARSTLDANQRALSMYGLWRPSQHWFVDGVLGWGDLDFDIRRYSAVADATATAQRSGDQAFGALTAGYEHGGGEGATLTGYGRLDASRTTLDGYREQGLGIHDLTYGSQTVESSGASLGVEGSLPILTARGNLFRPYWMFEYRESLDNRSNVDLNYAVMPVDGGYVVGLRSVGDNALTYGGGIDFELSLGWKLSLLARRQHGDGQSPNSSFGLVLSFSPAGVTNTATQAAVEAITEPDAQQTSY</sequence>
<dbReference type="InterPro" id="IPR036116">
    <property type="entry name" value="FN3_sf"/>
</dbReference>
<dbReference type="Pfam" id="PF03797">
    <property type="entry name" value="Autotransporter"/>
    <property type="match status" value="1"/>
</dbReference>
<dbReference type="Gene3D" id="2.40.128.130">
    <property type="entry name" value="Autotransporter beta-domain"/>
    <property type="match status" value="1"/>
</dbReference>
<dbReference type="Gene3D" id="2.60.40.10">
    <property type="entry name" value="Immunoglobulins"/>
    <property type="match status" value="2"/>
</dbReference>
<organism evidence="5 6">
    <name type="scientific">Lysobacter stagni</name>
    <dbReference type="NCBI Taxonomy" id="3045172"/>
    <lineage>
        <taxon>Bacteria</taxon>
        <taxon>Pseudomonadati</taxon>
        <taxon>Pseudomonadota</taxon>
        <taxon>Gammaproteobacteria</taxon>
        <taxon>Lysobacterales</taxon>
        <taxon>Lysobacteraceae</taxon>
        <taxon>Lysobacter</taxon>
    </lineage>
</organism>
<dbReference type="InterPro" id="IPR003961">
    <property type="entry name" value="FN3_dom"/>
</dbReference>
<dbReference type="PROSITE" id="PS50853">
    <property type="entry name" value="FN3"/>
    <property type="match status" value="2"/>
</dbReference>
<keyword evidence="2" id="KW-0812">Transmembrane</keyword>
<dbReference type="InterPro" id="IPR036709">
    <property type="entry name" value="Autotransporte_beta_dom_sf"/>
</dbReference>
<evidence type="ECO:0000313" key="6">
    <source>
        <dbReference type="Proteomes" id="UP001321580"/>
    </source>
</evidence>
<dbReference type="InterPro" id="IPR005546">
    <property type="entry name" value="Autotransporte_beta"/>
</dbReference>
<dbReference type="RefSeq" id="WP_283212940.1">
    <property type="nucleotide sequence ID" value="NZ_JASGBI010000001.1"/>
</dbReference>
<dbReference type="SUPFAM" id="SSF49373">
    <property type="entry name" value="Invasin/intimin cell-adhesion fragments"/>
    <property type="match status" value="1"/>
</dbReference>
<dbReference type="CDD" id="cd00063">
    <property type="entry name" value="FN3"/>
    <property type="match status" value="2"/>
</dbReference>
<feature type="region of interest" description="Disordered" evidence="1">
    <location>
        <begin position="143"/>
        <end position="163"/>
    </location>
</feature>
<evidence type="ECO:0000256" key="2">
    <source>
        <dbReference type="SAM" id="Phobius"/>
    </source>
</evidence>
<dbReference type="InterPro" id="IPR008964">
    <property type="entry name" value="Invasin/intimin_cell_adhesion"/>
</dbReference>
<feature type="domain" description="Fibronectin type-III" evidence="3">
    <location>
        <begin position="337"/>
        <end position="429"/>
    </location>
</feature>
<dbReference type="PANTHER" id="PTHR34720">
    <property type="entry name" value="MICROCYSTIN DEPENDENT PROTEIN"/>
    <property type="match status" value="1"/>
</dbReference>
<reference evidence="5 6" key="1">
    <citation type="submission" date="2023-05" db="EMBL/GenBank/DDBJ databases">
        <title>Lysobacter sp. strain LF1 Genome sequencing and assembly.</title>
        <authorList>
            <person name="Jung Y."/>
        </authorList>
    </citation>
    <scope>NUCLEOTIDE SEQUENCE [LARGE SCALE GENOMIC DNA]</scope>
    <source>
        <strain evidence="5 6">LF1</strain>
    </source>
</reference>
<keyword evidence="2" id="KW-1133">Transmembrane helix</keyword>
<dbReference type="SUPFAM" id="SSF49265">
    <property type="entry name" value="Fibronectin type III"/>
    <property type="match status" value="2"/>
</dbReference>
<dbReference type="SMART" id="SM00869">
    <property type="entry name" value="Autotransporter"/>
    <property type="match status" value="1"/>
</dbReference>
<feature type="domain" description="Fibronectin type-III" evidence="3">
    <location>
        <begin position="165"/>
        <end position="253"/>
    </location>
</feature>
<feature type="domain" description="Autotransporter" evidence="4">
    <location>
        <begin position="1231"/>
        <end position="1510"/>
    </location>
</feature>
<dbReference type="Pfam" id="PF00041">
    <property type="entry name" value="fn3"/>
    <property type="match status" value="2"/>
</dbReference>
<keyword evidence="2" id="KW-0472">Membrane</keyword>
<name>A0ABT6XHC9_9GAMM</name>
<dbReference type="InterPro" id="IPR013783">
    <property type="entry name" value="Ig-like_fold"/>
</dbReference>
<evidence type="ECO:0000313" key="5">
    <source>
        <dbReference type="EMBL" id="MDI9239560.1"/>
    </source>
</evidence>
<gene>
    <name evidence="5" type="ORF">QLQ15_11660</name>
</gene>
<keyword evidence="6" id="KW-1185">Reference proteome</keyword>
<dbReference type="SMART" id="SM00060">
    <property type="entry name" value="FN3"/>
    <property type="match status" value="2"/>
</dbReference>
<dbReference type="Gene3D" id="2.60.40.1080">
    <property type="match status" value="1"/>
</dbReference>
<protein>
    <submittedName>
        <fullName evidence="5">Autotransporter domain-containing protein</fullName>
    </submittedName>
</protein>
<dbReference type="EMBL" id="JASGBI010000001">
    <property type="protein sequence ID" value="MDI9239560.1"/>
    <property type="molecule type" value="Genomic_DNA"/>
</dbReference>
<evidence type="ECO:0000259" key="4">
    <source>
        <dbReference type="PROSITE" id="PS51208"/>
    </source>
</evidence>
<dbReference type="SUPFAM" id="SSF103515">
    <property type="entry name" value="Autotransporter"/>
    <property type="match status" value="1"/>
</dbReference>
<feature type="transmembrane region" description="Helical" evidence="2">
    <location>
        <begin position="33"/>
        <end position="51"/>
    </location>
</feature>
<dbReference type="PROSITE" id="PS51208">
    <property type="entry name" value="AUTOTRANSPORTER"/>
    <property type="match status" value="1"/>
</dbReference>
<accession>A0ABT6XHC9</accession>